<organism evidence="3 4">
    <name type="scientific">Cristinia sonorae</name>
    <dbReference type="NCBI Taxonomy" id="1940300"/>
    <lineage>
        <taxon>Eukaryota</taxon>
        <taxon>Fungi</taxon>
        <taxon>Dikarya</taxon>
        <taxon>Basidiomycota</taxon>
        <taxon>Agaricomycotina</taxon>
        <taxon>Agaricomycetes</taxon>
        <taxon>Agaricomycetidae</taxon>
        <taxon>Agaricales</taxon>
        <taxon>Pleurotineae</taxon>
        <taxon>Stephanosporaceae</taxon>
        <taxon>Cristinia</taxon>
    </lineage>
</organism>
<dbReference type="PANTHER" id="PTHR38248">
    <property type="entry name" value="FUNK1 6"/>
    <property type="match status" value="1"/>
</dbReference>
<dbReference type="PANTHER" id="PTHR38248:SF2">
    <property type="entry name" value="FUNK1 11"/>
    <property type="match status" value="1"/>
</dbReference>
<feature type="domain" description="Fungal-type protein kinase" evidence="2">
    <location>
        <begin position="661"/>
        <end position="717"/>
    </location>
</feature>
<evidence type="ECO:0000256" key="1">
    <source>
        <dbReference type="SAM" id="MobiDB-lite"/>
    </source>
</evidence>
<dbReference type="AlphaFoldDB" id="A0A8K0XLN9"/>
<gene>
    <name evidence="3" type="ORF">BXZ70DRAFT_994627</name>
</gene>
<protein>
    <recommendedName>
        <fullName evidence="2">Fungal-type protein kinase domain-containing protein</fullName>
    </recommendedName>
</protein>
<dbReference type="OrthoDB" id="312874at2759"/>
<accession>A0A8K0XLN9</accession>
<name>A0A8K0XLN9_9AGAR</name>
<proteinExistence type="predicted"/>
<sequence length="921" mass="103590">MTRQDVQTAAEVEQLINREMGEGIHVASPDDFLKTFLPLPDGDKTIGHLTEKYGKKYLQTFGLPHGDATESVLYGMLVNAANAILGCCTGNVHSHWVSRPNTTPKSKDKSTAQLRPDAGCVLGDQRAYFRVLELLNTPEAKEVGTTTLIELEKLSSIWWLRVTTPVEVKPTDSKQHQTEGSAQLCRYMRQVLRAQLDRRFVFGLLLCNHKLRVFYCDRSGLLASSTWIDIRERPEQFVQVIVGLSSLSPEKLGWDQTMHLRLQTEKDKLVFVPSTAPNVKIEDYGSSAYETQWAIFMPNAHGSADGKWYVTTRALSLSRAEVMVGRATLVWLVKELSVDRTRVISNGKRLVLKSAWGRAGSATEKDFYGNERLDHVGHVVCSATIGCPTIAEKGNPSLRGGVDSVWREWRNGYFEQSTVLKGRARSPEDSFAHEQAGPRATEAERPLAPRILTRTLMETYGWPIKYFKDLKELLTVTRDTIRGHRSLYFKKHALQRDISVGNMLACPDGDEVSETHGELIDLDHAKKAHDCILYEFDCPSPTRVDVLRCDIATIVNDVLDLEIGPLDQTLVDAVVRRCQGDPVTATTAIENIIRLFARNPNLMLSDKRQEPESKDAFWARIQGEIKLMFRHPTTERYDEWMLSPELRPPNWLTPSLSAGFGMKTGTVAFMSAEVLGLTQYFGSDEALLRRTDCSNSVPVHTAIHDAESVFWVFLYLCLTRRGPGGARREELQSTLPAEADAAYVEGVRSVVESFFDSPYEETVRRSKLFLFQNPSKFATDVLPFIHPYFLPLQSLLLRWWKFFQIAYRTYDDVAQGVIHDQILDILDEGLASLPEETDPVYDGMTKTELARRQRDLAQYDAFLAGKLLAPSSPTSDGGRELISQDSPHRFNPSASSTDPILPAPRRPTSPMNGRPSKKPKI</sequence>
<feature type="region of interest" description="Disordered" evidence="1">
    <location>
        <begin position="870"/>
        <end position="921"/>
    </location>
</feature>
<dbReference type="Pfam" id="PF17667">
    <property type="entry name" value="Pkinase_fungal"/>
    <property type="match status" value="2"/>
</dbReference>
<dbReference type="Proteomes" id="UP000813824">
    <property type="component" value="Unassembled WGS sequence"/>
</dbReference>
<feature type="domain" description="Fungal-type protein kinase" evidence="2">
    <location>
        <begin position="157"/>
        <end position="529"/>
    </location>
</feature>
<evidence type="ECO:0000259" key="2">
    <source>
        <dbReference type="Pfam" id="PF17667"/>
    </source>
</evidence>
<feature type="region of interest" description="Disordered" evidence="1">
    <location>
        <begin position="424"/>
        <end position="445"/>
    </location>
</feature>
<dbReference type="InterPro" id="IPR040976">
    <property type="entry name" value="Pkinase_fungal"/>
</dbReference>
<comment type="caution">
    <text evidence="3">The sequence shown here is derived from an EMBL/GenBank/DDBJ whole genome shotgun (WGS) entry which is preliminary data.</text>
</comment>
<evidence type="ECO:0000313" key="4">
    <source>
        <dbReference type="Proteomes" id="UP000813824"/>
    </source>
</evidence>
<reference evidence="3" key="1">
    <citation type="journal article" date="2021" name="New Phytol.">
        <title>Evolutionary innovations through gain and loss of genes in the ectomycorrhizal Boletales.</title>
        <authorList>
            <person name="Wu G."/>
            <person name="Miyauchi S."/>
            <person name="Morin E."/>
            <person name="Kuo A."/>
            <person name="Drula E."/>
            <person name="Varga T."/>
            <person name="Kohler A."/>
            <person name="Feng B."/>
            <person name="Cao Y."/>
            <person name="Lipzen A."/>
            <person name="Daum C."/>
            <person name="Hundley H."/>
            <person name="Pangilinan J."/>
            <person name="Johnson J."/>
            <person name="Barry K."/>
            <person name="LaButti K."/>
            <person name="Ng V."/>
            <person name="Ahrendt S."/>
            <person name="Min B."/>
            <person name="Choi I.G."/>
            <person name="Park H."/>
            <person name="Plett J.M."/>
            <person name="Magnuson J."/>
            <person name="Spatafora J.W."/>
            <person name="Nagy L.G."/>
            <person name="Henrissat B."/>
            <person name="Grigoriev I.V."/>
            <person name="Yang Z.L."/>
            <person name="Xu J."/>
            <person name="Martin F.M."/>
        </authorList>
    </citation>
    <scope>NUCLEOTIDE SEQUENCE</scope>
    <source>
        <strain evidence="3">KKN 215</strain>
    </source>
</reference>
<keyword evidence="4" id="KW-1185">Reference proteome</keyword>
<dbReference type="EMBL" id="JAEVFJ010000041">
    <property type="protein sequence ID" value="KAH8087132.1"/>
    <property type="molecule type" value="Genomic_DNA"/>
</dbReference>
<evidence type="ECO:0000313" key="3">
    <source>
        <dbReference type="EMBL" id="KAH8087132.1"/>
    </source>
</evidence>